<dbReference type="KEGG" id="wct:WS74_0139"/>
<name>A0A075TYU2_9LACO</name>
<dbReference type="EMBL" id="CP009223">
    <property type="protein sequence ID" value="AIM62391.1"/>
    <property type="molecule type" value="Genomic_DNA"/>
</dbReference>
<dbReference type="PATRIC" id="fig|759620.7.peg.135"/>
<protein>
    <submittedName>
        <fullName evidence="1">Uncharacterized protein</fullName>
    </submittedName>
</protein>
<keyword evidence="2" id="KW-1185">Reference proteome</keyword>
<dbReference type="Proteomes" id="UP000029079">
    <property type="component" value="Chromosome"/>
</dbReference>
<dbReference type="AlphaFoldDB" id="A0A075TYU2"/>
<evidence type="ECO:0000313" key="2">
    <source>
        <dbReference type="Proteomes" id="UP000029079"/>
    </source>
</evidence>
<reference evidence="1 2" key="1">
    <citation type="journal article" date="2014" name="Genome Announc.">
        <title>Complete Genome Sequences of Fish Pathogenic Weissella ceti Strains WS74 and WS105.</title>
        <authorList>
            <person name="Figueiredo H.C."/>
            <person name="Leal C.A."/>
            <person name="Dorella F.A."/>
            <person name="Carvalho A.F."/>
            <person name="Soares S.C."/>
            <person name="Pereira F.L."/>
            <person name="Azevedo V.A."/>
        </authorList>
    </citation>
    <scope>NUCLEOTIDE SEQUENCE [LARGE SCALE GENOMIC DNA]</scope>
    <source>
        <strain evidence="1 2">WS74</strain>
    </source>
</reference>
<evidence type="ECO:0000313" key="1">
    <source>
        <dbReference type="EMBL" id="AIM62391.1"/>
    </source>
</evidence>
<organism evidence="1 2">
    <name type="scientific">Weissella ceti</name>
    <dbReference type="NCBI Taxonomy" id="759620"/>
    <lineage>
        <taxon>Bacteria</taxon>
        <taxon>Bacillati</taxon>
        <taxon>Bacillota</taxon>
        <taxon>Bacilli</taxon>
        <taxon>Lactobacillales</taxon>
        <taxon>Lactobacillaceae</taxon>
        <taxon>Weissella</taxon>
    </lineage>
</organism>
<reference evidence="2" key="2">
    <citation type="submission" date="2014-08" db="EMBL/GenBank/DDBJ databases">
        <title>Complete genome of Weissella ceti strain WS74 isolated from diseased rainbow trout in Brazil.</title>
        <authorList>
            <person name="Figueiredo H.C.P."/>
            <person name="Leal C.A.G."/>
            <person name="Pereira F.L."/>
            <person name="Soares S.C."/>
            <person name="Dorella F.A."/>
            <person name="Carvalho A.F."/>
            <person name="Azevedo V.A.C."/>
        </authorList>
    </citation>
    <scope>NUCLEOTIDE SEQUENCE [LARGE SCALE GENOMIC DNA]</scope>
    <source>
        <strain evidence="2">WS74</strain>
    </source>
</reference>
<sequence length="88" mass="9701">MSEPIQPTVKVPISKAKFYGYMTKDEAKKATSGTSKGAAPQLLRTLFVVSNVRDSELMSMAQFFMDMGEEEVISHILLTKNTLTTIGN</sequence>
<dbReference type="RefSeq" id="WP_009495552.1">
    <property type="nucleotide sequence ID" value="NZ_CP009223.1"/>
</dbReference>
<accession>A0A075TYU2</accession>
<dbReference type="KEGG" id="wce:WS08_0139"/>
<proteinExistence type="predicted"/>
<dbReference type="KEGG" id="wci:WS105_0138"/>
<dbReference type="STRING" id="759620.WS105_0138"/>
<gene>
    <name evidence="1" type="ORF">WS74_0139</name>
</gene>